<gene>
    <name evidence="1" type="ORF">SEMRO_2396_G325960.1</name>
</gene>
<dbReference type="EMBL" id="CAICTM010002394">
    <property type="protein sequence ID" value="CAB9529067.1"/>
    <property type="molecule type" value="Genomic_DNA"/>
</dbReference>
<organism evidence="1 2">
    <name type="scientific">Seminavis robusta</name>
    <dbReference type="NCBI Taxonomy" id="568900"/>
    <lineage>
        <taxon>Eukaryota</taxon>
        <taxon>Sar</taxon>
        <taxon>Stramenopiles</taxon>
        <taxon>Ochrophyta</taxon>
        <taxon>Bacillariophyta</taxon>
        <taxon>Bacillariophyceae</taxon>
        <taxon>Bacillariophycidae</taxon>
        <taxon>Naviculales</taxon>
        <taxon>Naviculaceae</taxon>
        <taxon>Seminavis</taxon>
    </lineage>
</organism>
<reference evidence="1" key="1">
    <citation type="submission" date="2020-06" db="EMBL/GenBank/DDBJ databases">
        <authorList>
            <consortium name="Plant Systems Biology data submission"/>
        </authorList>
    </citation>
    <scope>NUCLEOTIDE SEQUENCE</scope>
    <source>
        <strain evidence="1">D6</strain>
    </source>
</reference>
<protein>
    <submittedName>
        <fullName evidence="1">Uncharacterized protein</fullName>
    </submittedName>
</protein>
<dbReference type="AlphaFoldDB" id="A0A9N8EXV0"/>
<evidence type="ECO:0000313" key="1">
    <source>
        <dbReference type="EMBL" id="CAB9529067.1"/>
    </source>
</evidence>
<sequence length="81" mass="9223">MAPKLRPNSTEELCADEPSNGLLNGDECYSVDISTCQIRNNEIRDCVLAEGTYDYYLTKDEEGGGYPRISLWTVLFNLFFF</sequence>
<keyword evidence="2" id="KW-1185">Reference proteome</keyword>
<accession>A0A9N8EXV0</accession>
<proteinExistence type="predicted"/>
<name>A0A9N8EXV0_9STRA</name>
<comment type="caution">
    <text evidence="1">The sequence shown here is derived from an EMBL/GenBank/DDBJ whole genome shotgun (WGS) entry which is preliminary data.</text>
</comment>
<feature type="non-terminal residue" evidence="1">
    <location>
        <position position="81"/>
    </location>
</feature>
<dbReference type="Proteomes" id="UP001153069">
    <property type="component" value="Unassembled WGS sequence"/>
</dbReference>
<evidence type="ECO:0000313" key="2">
    <source>
        <dbReference type="Proteomes" id="UP001153069"/>
    </source>
</evidence>